<dbReference type="EMBL" id="JBHFAB010000016">
    <property type="protein sequence ID" value="MFC1419168.1"/>
    <property type="molecule type" value="Genomic_DNA"/>
</dbReference>
<dbReference type="InterPro" id="IPR029063">
    <property type="entry name" value="SAM-dependent_MTases_sf"/>
</dbReference>
<dbReference type="InterPro" id="IPR013216">
    <property type="entry name" value="Methyltransf_11"/>
</dbReference>
<proteinExistence type="predicted"/>
<gene>
    <name evidence="5" type="ORF">ACEZDE_21390</name>
</gene>
<evidence type="ECO:0000313" key="6">
    <source>
        <dbReference type="Proteomes" id="UP001592531"/>
    </source>
</evidence>
<reference evidence="5 6" key="1">
    <citation type="submission" date="2024-09" db="EMBL/GenBank/DDBJ databases">
        <authorList>
            <person name="Lee S.D."/>
        </authorList>
    </citation>
    <scope>NUCLEOTIDE SEQUENCE [LARGE SCALE GENOMIC DNA]</scope>
    <source>
        <strain evidence="5 6">N8-3</strain>
    </source>
</reference>
<feature type="domain" description="Methyltransferase type 11" evidence="4">
    <location>
        <begin position="57"/>
        <end position="147"/>
    </location>
</feature>
<evidence type="ECO:0000259" key="4">
    <source>
        <dbReference type="Pfam" id="PF08241"/>
    </source>
</evidence>
<dbReference type="Gene3D" id="3.40.50.150">
    <property type="entry name" value="Vaccinia Virus protein VP39"/>
    <property type="match status" value="1"/>
</dbReference>
<evidence type="ECO:0000256" key="1">
    <source>
        <dbReference type="ARBA" id="ARBA00022603"/>
    </source>
</evidence>
<comment type="caution">
    <text evidence="5">The sequence shown here is derived from an EMBL/GenBank/DDBJ whole genome shotgun (WGS) entry which is preliminary data.</text>
</comment>
<name>A0ABV6VZS0_9ACTN</name>
<organism evidence="5 6">
    <name type="scientific">Streptacidiphilus cavernicola</name>
    <dbReference type="NCBI Taxonomy" id="3342716"/>
    <lineage>
        <taxon>Bacteria</taxon>
        <taxon>Bacillati</taxon>
        <taxon>Actinomycetota</taxon>
        <taxon>Actinomycetes</taxon>
        <taxon>Kitasatosporales</taxon>
        <taxon>Streptomycetaceae</taxon>
        <taxon>Streptacidiphilus</taxon>
    </lineage>
</organism>
<keyword evidence="2" id="KW-0808">Transferase</keyword>
<sequence>MVNFSDVDRRGYPMVDVATGYGHWAGTYEDTVEDIMDLALLEALTVPEWHTVNRAADLGCGTGRTAAWLRGRGVPAVDGVDLTPEMLAVARARGVHDRLVTGDVRDTGLSAGAYDLVISSLVDEHLPELLPLYREAWRLAAVGGLYVQVSFHPQFILATGMPTHFTNAAGEHIAISTYVHLISENVTAGLRAGWELVEMREGLVDDRWITLKPKWEQHRNLPVSAALVWRRRG</sequence>
<keyword evidence="6" id="KW-1185">Reference proteome</keyword>
<protein>
    <submittedName>
        <fullName evidence="5">Class I SAM-dependent methyltransferase</fullName>
    </submittedName>
</protein>
<dbReference type="CDD" id="cd02440">
    <property type="entry name" value="AdoMet_MTases"/>
    <property type="match status" value="1"/>
</dbReference>
<evidence type="ECO:0000313" key="5">
    <source>
        <dbReference type="EMBL" id="MFC1419168.1"/>
    </source>
</evidence>
<dbReference type="SUPFAM" id="SSF53335">
    <property type="entry name" value="S-adenosyl-L-methionine-dependent methyltransferases"/>
    <property type="match status" value="1"/>
</dbReference>
<keyword evidence="3" id="KW-0949">S-adenosyl-L-methionine</keyword>
<evidence type="ECO:0000256" key="2">
    <source>
        <dbReference type="ARBA" id="ARBA00022679"/>
    </source>
</evidence>
<dbReference type="PANTHER" id="PTHR43464:SF19">
    <property type="entry name" value="UBIQUINONE BIOSYNTHESIS O-METHYLTRANSFERASE, MITOCHONDRIAL"/>
    <property type="match status" value="1"/>
</dbReference>
<dbReference type="GO" id="GO:0008168">
    <property type="term" value="F:methyltransferase activity"/>
    <property type="evidence" value="ECO:0007669"/>
    <property type="project" value="UniProtKB-KW"/>
</dbReference>
<dbReference type="Pfam" id="PF08241">
    <property type="entry name" value="Methyltransf_11"/>
    <property type="match status" value="1"/>
</dbReference>
<dbReference type="RefSeq" id="WP_380538199.1">
    <property type="nucleotide sequence ID" value="NZ_JBHFAB010000016.1"/>
</dbReference>
<keyword evidence="1 5" id="KW-0489">Methyltransferase</keyword>
<dbReference type="GO" id="GO:0032259">
    <property type="term" value="P:methylation"/>
    <property type="evidence" value="ECO:0007669"/>
    <property type="project" value="UniProtKB-KW"/>
</dbReference>
<evidence type="ECO:0000256" key="3">
    <source>
        <dbReference type="ARBA" id="ARBA00022691"/>
    </source>
</evidence>
<dbReference type="PANTHER" id="PTHR43464">
    <property type="entry name" value="METHYLTRANSFERASE"/>
    <property type="match status" value="1"/>
</dbReference>
<accession>A0ABV6VZS0</accession>
<dbReference type="Proteomes" id="UP001592531">
    <property type="component" value="Unassembled WGS sequence"/>
</dbReference>